<feature type="transmembrane region" description="Helical" evidence="1">
    <location>
        <begin position="68"/>
        <end position="87"/>
    </location>
</feature>
<evidence type="ECO:0000313" key="2">
    <source>
        <dbReference type="EMBL" id="GFJ91881.1"/>
    </source>
</evidence>
<dbReference type="EMBL" id="BLPG01000001">
    <property type="protein sequence ID" value="GFJ91881.1"/>
    <property type="molecule type" value="Genomic_DNA"/>
</dbReference>
<keyword evidence="3" id="KW-1185">Reference proteome</keyword>
<organism evidence="2 3">
    <name type="scientific">Phytohabitans rumicis</name>
    <dbReference type="NCBI Taxonomy" id="1076125"/>
    <lineage>
        <taxon>Bacteria</taxon>
        <taxon>Bacillati</taxon>
        <taxon>Actinomycetota</taxon>
        <taxon>Actinomycetes</taxon>
        <taxon>Micromonosporales</taxon>
        <taxon>Micromonosporaceae</taxon>
    </lineage>
</organism>
<gene>
    <name evidence="2" type="ORF">Prum_055230</name>
</gene>
<evidence type="ECO:0000313" key="3">
    <source>
        <dbReference type="Proteomes" id="UP000482960"/>
    </source>
</evidence>
<protein>
    <recommendedName>
        <fullName evidence="4">DNA-binding transcriptional regulator of glucitol operon</fullName>
    </recommendedName>
</protein>
<name>A0A6V8LAT1_9ACTN</name>
<accession>A0A6V8LAT1</accession>
<sequence length="156" mass="17360">MSHATPARAHAQALYDGTSERAGTLGIMRRLWTPAWIARHVIAVGLVAGFLALGWWQMSRAADGNTLSWAYAFEWPLFAAFVVFMWVREARLTLRGPAQAAPIEKTQPTTAVRRPVRTARRPIGYDDSGDPELAAYNRYLAWLNEHPGARPADYPG</sequence>
<evidence type="ECO:0008006" key="4">
    <source>
        <dbReference type="Google" id="ProtNLM"/>
    </source>
</evidence>
<keyword evidence="1" id="KW-0472">Membrane</keyword>
<reference evidence="2 3" key="1">
    <citation type="submission" date="2020-03" db="EMBL/GenBank/DDBJ databases">
        <title>Whole genome shotgun sequence of Phytohabitans rumicis NBRC 108638.</title>
        <authorList>
            <person name="Komaki H."/>
            <person name="Tamura T."/>
        </authorList>
    </citation>
    <scope>NUCLEOTIDE SEQUENCE [LARGE SCALE GENOMIC DNA]</scope>
    <source>
        <strain evidence="2 3">NBRC 108638</strain>
    </source>
</reference>
<comment type="caution">
    <text evidence="2">The sequence shown here is derived from an EMBL/GenBank/DDBJ whole genome shotgun (WGS) entry which is preliminary data.</text>
</comment>
<dbReference type="AlphaFoldDB" id="A0A6V8LAT1"/>
<evidence type="ECO:0000256" key="1">
    <source>
        <dbReference type="SAM" id="Phobius"/>
    </source>
</evidence>
<keyword evidence="1" id="KW-1133">Transmembrane helix</keyword>
<proteinExistence type="predicted"/>
<keyword evidence="1" id="KW-0812">Transmembrane</keyword>
<dbReference type="Proteomes" id="UP000482960">
    <property type="component" value="Unassembled WGS sequence"/>
</dbReference>
<feature type="transmembrane region" description="Helical" evidence="1">
    <location>
        <begin position="36"/>
        <end position="56"/>
    </location>
</feature>
<reference evidence="2 3" key="2">
    <citation type="submission" date="2020-03" db="EMBL/GenBank/DDBJ databases">
        <authorList>
            <person name="Ichikawa N."/>
            <person name="Kimura A."/>
            <person name="Kitahashi Y."/>
            <person name="Uohara A."/>
        </authorList>
    </citation>
    <scope>NUCLEOTIDE SEQUENCE [LARGE SCALE GENOMIC DNA]</scope>
    <source>
        <strain evidence="2 3">NBRC 108638</strain>
    </source>
</reference>